<dbReference type="InterPro" id="IPR049517">
    <property type="entry name" value="ACX-like_C"/>
</dbReference>
<evidence type="ECO:0000259" key="3">
    <source>
        <dbReference type="Pfam" id="PF02538"/>
    </source>
</evidence>
<feature type="domain" description="Hydantoinase B/oxoprolinase" evidence="3">
    <location>
        <begin position="698"/>
        <end position="1204"/>
    </location>
</feature>
<comment type="similarity">
    <text evidence="1">Belongs to the oxoprolinase family.</text>
</comment>
<evidence type="ECO:0000259" key="5">
    <source>
        <dbReference type="Pfam" id="PF19278"/>
    </source>
</evidence>
<evidence type="ECO:0000256" key="1">
    <source>
        <dbReference type="ARBA" id="ARBA00010403"/>
    </source>
</evidence>
<evidence type="ECO:0000259" key="2">
    <source>
        <dbReference type="Pfam" id="PF01968"/>
    </source>
</evidence>
<feature type="domain" description="Hydantoinase/oxoprolinase N-terminal" evidence="4">
    <location>
        <begin position="15"/>
        <end position="194"/>
    </location>
</feature>
<dbReference type="InterPro" id="IPR045079">
    <property type="entry name" value="Oxoprolinase-like"/>
</dbReference>
<organism evidence="6 7">
    <name type="scientific">Sneathiella sedimenti</name>
    <dbReference type="NCBI Taxonomy" id="2816034"/>
    <lineage>
        <taxon>Bacteria</taxon>
        <taxon>Pseudomonadati</taxon>
        <taxon>Pseudomonadota</taxon>
        <taxon>Alphaproteobacteria</taxon>
        <taxon>Sneathiellales</taxon>
        <taxon>Sneathiellaceae</taxon>
        <taxon>Sneathiella</taxon>
    </lineage>
</organism>
<dbReference type="Pfam" id="PF05378">
    <property type="entry name" value="Hydant_A_N"/>
    <property type="match status" value="1"/>
</dbReference>
<dbReference type="PANTHER" id="PTHR11365:SF23">
    <property type="entry name" value="HYPOTHETICAL 5-OXOPROLINASE (EUROFUNG)-RELATED"/>
    <property type="match status" value="1"/>
</dbReference>
<dbReference type="InterPro" id="IPR008040">
    <property type="entry name" value="Hydant_A_N"/>
</dbReference>
<dbReference type="EMBL" id="JAFLNC010000002">
    <property type="protein sequence ID" value="MBO0333683.1"/>
    <property type="molecule type" value="Genomic_DNA"/>
</dbReference>
<dbReference type="Pfam" id="PF02538">
    <property type="entry name" value="Hydantoinase_B"/>
    <property type="match status" value="1"/>
</dbReference>
<evidence type="ECO:0000313" key="7">
    <source>
        <dbReference type="Proteomes" id="UP000664761"/>
    </source>
</evidence>
<name>A0ABS3F5Q3_9PROT</name>
<evidence type="ECO:0000313" key="6">
    <source>
        <dbReference type="EMBL" id="MBO0333683.1"/>
    </source>
</evidence>
<evidence type="ECO:0000259" key="4">
    <source>
        <dbReference type="Pfam" id="PF05378"/>
    </source>
</evidence>
<sequence>MTNKMDDAATKEWQIWVDRGGTFTDLVARKPDGEIVTHKLLSENPEQYEDAALQGIRDLLGLNKKDDIPASQIDAVKMGTTVATNALLERKGEPLVFVTTEGFRDSLRIGYQTRPRLFDLNIQLPEMLYSHVIEVRERVGATGEMIRPLDTEEARARLQAAYDTGLRACAIVFMHGYRYPDHEKAVAKIAKEIGYTQVSTSHETSPLMKLVSRGDTTVVDAYLSPILRRYVDRVASELGDTRLMFMQSNGGLTDAHFFQGKDAILSGPAGGVVGMVQTSAMAGFEKVIGFDMGGTSTDVSHYGGEYERTFETEVAGVRMRAPMMLIHTVAAGGGSILHFDGARYKVGPDSAGANPGPACYRKGGPLTVTDCNVMLGKLAPDFFPKVFGPNADEPLDVGTVREKFEALAAKINAATGDNRSPEEVARGFLFIAVENMANAIKKISVQRGYDVSEYVLTSFGGAGGQHACLVADSLGMKKILLHPYAGVLSAFGMGLADLRVLKEKAMEVTLADAALADIAATLEDLASEGLAEMRAQGVSDARIRVERKLHVKYQGSDTSMVVDDGPLEGVTKAFEAAHRQRFGFTTPGKAMIVEAAAVEVVGIGDKIGDLRHAGGDTKPTPLARQEIYIGDGWQKCPYYDRDKLPVRAKIDGPAVIVEKTGTNVIEPGWQAEMTDRGDLVLTRTEELKREMAIGTEVDPVMLEIFNNLFMNVAEQMGTVLEKTAYSVNIKERLDFSCAVFDLNGDLIANAPHMPVHLGSMSESIKAVITKHKATMKAGDVFVLNAPYNGGTHLPDVTVITPVFDLAGKDVLFYVASRGHHADIGGTTPGSMPPDSRTVEEEGVILDNVLLVDGGKLLEDEIVDILKSGKYPSRNTDQNMADLKAQIAACEKGIQELRRMVDHFGLEVVHAYMGHVQDNAEESVRRVLDVLKDGSFSYALDDGYEIKVKISINKEARTARIDFTGTSGQHPTNYNAPRAVTTAAVLYVFRCLVESDIPLNAGCLKPLEIIVPERSMLSPEYPAAVVAGNVETSQCITDCLFGALGVMAAAQGTMNNFTFGNATYQYYETICGGSGAGPDFDGTSAVHTHMTNSRLTDPEVLEWRFPVTLESFEISKNSGGKGTHKGGDGTLRKIRFHEPMSAALLSSHRVVPPFGLKGGADGEVGKQWVIRTNGEIEYLEGRDKTEMAANDIFVIQTPSGGGYGK</sequence>
<comment type="caution">
    <text evidence="6">The sequence shown here is derived from an EMBL/GenBank/DDBJ whole genome shotgun (WGS) entry which is preliminary data.</text>
</comment>
<gene>
    <name evidence="6" type="ORF">J0X12_08665</name>
</gene>
<dbReference type="RefSeq" id="WP_207044343.1">
    <property type="nucleotide sequence ID" value="NZ_JAFLNC010000002.1"/>
</dbReference>
<proteinExistence type="inferred from homology"/>
<dbReference type="Proteomes" id="UP000664761">
    <property type="component" value="Unassembled WGS sequence"/>
</dbReference>
<protein>
    <submittedName>
        <fullName evidence="6">Hydantoinase B/oxoprolinase family protein</fullName>
    </submittedName>
</protein>
<dbReference type="InterPro" id="IPR002821">
    <property type="entry name" value="Hydantoinase_A"/>
</dbReference>
<dbReference type="InterPro" id="IPR003692">
    <property type="entry name" value="Hydantoinase_B"/>
</dbReference>
<reference evidence="6 7" key="1">
    <citation type="submission" date="2021-03" db="EMBL/GenBank/DDBJ databases">
        <title>Sneathiella sp. CAU 1612 isolated from Kang Won-do.</title>
        <authorList>
            <person name="Kim W."/>
        </authorList>
    </citation>
    <scope>NUCLEOTIDE SEQUENCE [LARGE SCALE GENOMIC DNA]</scope>
    <source>
        <strain evidence="6 7">CAU 1612</strain>
    </source>
</reference>
<dbReference type="Pfam" id="PF01968">
    <property type="entry name" value="Hydantoinase_A"/>
    <property type="match status" value="1"/>
</dbReference>
<dbReference type="PANTHER" id="PTHR11365">
    <property type="entry name" value="5-OXOPROLINASE RELATED"/>
    <property type="match status" value="1"/>
</dbReference>
<feature type="domain" description="Acetophenone carboxylase-like C-terminal" evidence="5">
    <location>
        <begin position="514"/>
        <end position="673"/>
    </location>
</feature>
<dbReference type="Pfam" id="PF19278">
    <property type="entry name" value="Hydant_A_C"/>
    <property type="match status" value="1"/>
</dbReference>
<feature type="domain" description="Hydantoinase A/oxoprolinase" evidence="2">
    <location>
        <begin position="213"/>
        <end position="499"/>
    </location>
</feature>
<keyword evidence="7" id="KW-1185">Reference proteome</keyword>
<accession>A0ABS3F5Q3</accession>